<gene>
    <name evidence="5" type="ORF">RS130_15990</name>
</gene>
<evidence type="ECO:0000259" key="4">
    <source>
        <dbReference type="PROSITE" id="PS50949"/>
    </source>
</evidence>
<proteinExistence type="predicted"/>
<keyword evidence="2" id="KW-0238">DNA-binding</keyword>
<dbReference type="Proteomes" id="UP001247805">
    <property type="component" value="Unassembled WGS sequence"/>
</dbReference>
<dbReference type="Pfam" id="PF00392">
    <property type="entry name" value="GntR"/>
    <property type="match status" value="1"/>
</dbReference>
<accession>A0ABU3SYW2</accession>
<reference evidence="5 6" key="1">
    <citation type="submission" date="2023-10" db="EMBL/GenBank/DDBJ databases">
        <title>Glaciecola aquimarina strain GGW-M5 nov., isolated from a coastal seawater.</title>
        <authorList>
            <person name="Bayburt H."/>
            <person name="Kim J.M."/>
            <person name="Choi B.J."/>
            <person name="Jeon C.O."/>
        </authorList>
    </citation>
    <scope>NUCLEOTIDE SEQUENCE [LARGE SCALE GENOMIC DNA]</scope>
    <source>
        <strain evidence="5 6">KCTC 32108</strain>
    </source>
</reference>
<dbReference type="RefSeq" id="WP_316026746.1">
    <property type="nucleotide sequence ID" value="NZ_JAWDIO010000002.1"/>
</dbReference>
<dbReference type="PANTHER" id="PTHR43537">
    <property type="entry name" value="TRANSCRIPTIONAL REGULATOR, GNTR FAMILY"/>
    <property type="match status" value="1"/>
</dbReference>
<dbReference type="Gene3D" id="1.10.10.10">
    <property type="entry name" value="Winged helix-like DNA-binding domain superfamily/Winged helix DNA-binding domain"/>
    <property type="match status" value="1"/>
</dbReference>
<keyword evidence="3" id="KW-0804">Transcription</keyword>
<keyword evidence="1" id="KW-0805">Transcription regulation</keyword>
<dbReference type="InterPro" id="IPR000524">
    <property type="entry name" value="Tscrpt_reg_HTH_GntR"/>
</dbReference>
<evidence type="ECO:0000313" key="5">
    <source>
        <dbReference type="EMBL" id="MDU0355199.1"/>
    </source>
</evidence>
<evidence type="ECO:0000256" key="3">
    <source>
        <dbReference type="ARBA" id="ARBA00023163"/>
    </source>
</evidence>
<dbReference type="EMBL" id="JAWDIO010000002">
    <property type="protein sequence ID" value="MDU0355199.1"/>
    <property type="molecule type" value="Genomic_DNA"/>
</dbReference>
<evidence type="ECO:0000313" key="6">
    <source>
        <dbReference type="Proteomes" id="UP001247805"/>
    </source>
</evidence>
<evidence type="ECO:0000256" key="1">
    <source>
        <dbReference type="ARBA" id="ARBA00023015"/>
    </source>
</evidence>
<protein>
    <submittedName>
        <fullName evidence="5">GntR family transcriptional regulator</fullName>
    </submittedName>
</protein>
<dbReference type="CDD" id="cd07377">
    <property type="entry name" value="WHTH_GntR"/>
    <property type="match status" value="1"/>
</dbReference>
<dbReference type="InterPro" id="IPR036390">
    <property type="entry name" value="WH_DNA-bd_sf"/>
</dbReference>
<keyword evidence="6" id="KW-1185">Reference proteome</keyword>
<dbReference type="PROSITE" id="PS50949">
    <property type="entry name" value="HTH_GNTR"/>
    <property type="match status" value="1"/>
</dbReference>
<name>A0ABU3SYW2_9ALTE</name>
<comment type="caution">
    <text evidence="5">The sequence shown here is derived from an EMBL/GenBank/DDBJ whole genome shotgun (WGS) entry which is preliminary data.</text>
</comment>
<sequence length="131" mass="14969">MTATILNAKGRLVSEEDTIYTKILNDIAQGKLTSGDRLVTTQLAKAYDTSINPVREALKQLQGEGFVTVLPNSGSRVTKFEFHTMRDVFEILQLLEPYLIEWFIHEHSEAQITALKNVLAEMSNYEHRRIF</sequence>
<evidence type="ECO:0000256" key="2">
    <source>
        <dbReference type="ARBA" id="ARBA00023125"/>
    </source>
</evidence>
<dbReference type="InterPro" id="IPR036388">
    <property type="entry name" value="WH-like_DNA-bd_sf"/>
</dbReference>
<organism evidence="5 6">
    <name type="scientific">Paraglaciecola aquimarina</name>
    <dbReference type="NCBI Taxonomy" id="1235557"/>
    <lineage>
        <taxon>Bacteria</taxon>
        <taxon>Pseudomonadati</taxon>
        <taxon>Pseudomonadota</taxon>
        <taxon>Gammaproteobacteria</taxon>
        <taxon>Alteromonadales</taxon>
        <taxon>Alteromonadaceae</taxon>
        <taxon>Paraglaciecola</taxon>
    </lineage>
</organism>
<dbReference type="PANTHER" id="PTHR43537:SF5">
    <property type="entry name" value="UXU OPERON TRANSCRIPTIONAL REGULATOR"/>
    <property type="match status" value="1"/>
</dbReference>
<feature type="domain" description="HTH gntR-type" evidence="4">
    <location>
        <begin position="13"/>
        <end position="80"/>
    </location>
</feature>
<dbReference type="SUPFAM" id="SSF46785">
    <property type="entry name" value="Winged helix' DNA-binding domain"/>
    <property type="match status" value="1"/>
</dbReference>
<dbReference type="SMART" id="SM00345">
    <property type="entry name" value="HTH_GNTR"/>
    <property type="match status" value="1"/>
</dbReference>